<evidence type="ECO:0000313" key="3">
    <source>
        <dbReference type="Proteomes" id="UP000070544"/>
    </source>
</evidence>
<feature type="region of interest" description="Disordered" evidence="1">
    <location>
        <begin position="368"/>
        <end position="434"/>
    </location>
</feature>
<dbReference type="OrthoDB" id="6513042at2759"/>
<dbReference type="Proteomes" id="UP000070544">
    <property type="component" value="Unassembled WGS sequence"/>
</dbReference>
<evidence type="ECO:0000256" key="1">
    <source>
        <dbReference type="SAM" id="MobiDB-lite"/>
    </source>
</evidence>
<protein>
    <submittedName>
        <fullName evidence="2">Uncharacterized protein</fullName>
    </submittedName>
</protein>
<organism evidence="2 3">
    <name type="scientific">Gonapodya prolifera (strain JEL478)</name>
    <name type="common">Monoblepharis prolifera</name>
    <dbReference type="NCBI Taxonomy" id="1344416"/>
    <lineage>
        <taxon>Eukaryota</taxon>
        <taxon>Fungi</taxon>
        <taxon>Fungi incertae sedis</taxon>
        <taxon>Chytridiomycota</taxon>
        <taxon>Chytridiomycota incertae sedis</taxon>
        <taxon>Monoblepharidomycetes</taxon>
        <taxon>Monoblepharidales</taxon>
        <taxon>Gonapodyaceae</taxon>
        <taxon>Gonapodya</taxon>
    </lineage>
</organism>
<proteinExistence type="predicted"/>
<accession>A0A139ABR6</accession>
<feature type="compositionally biased region" description="Basic and acidic residues" evidence="1">
    <location>
        <begin position="284"/>
        <end position="295"/>
    </location>
</feature>
<dbReference type="EMBL" id="KQ965771">
    <property type="protein sequence ID" value="KXS14168.1"/>
    <property type="molecule type" value="Genomic_DNA"/>
</dbReference>
<dbReference type="AlphaFoldDB" id="A0A139ABR6"/>
<name>A0A139ABR6_GONPJ</name>
<evidence type="ECO:0000313" key="2">
    <source>
        <dbReference type="EMBL" id="KXS14168.1"/>
    </source>
</evidence>
<feature type="compositionally biased region" description="Basic residues" evidence="1">
    <location>
        <begin position="368"/>
        <end position="386"/>
    </location>
</feature>
<feature type="region of interest" description="Disordered" evidence="1">
    <location>
        <begin position="250"/>
        <end position="301"/>
    </location>
</feature>
<keyword evidence="3" id="KW-1185">Reference proteome</keyword>
<sequence>MREEFYDFGLEFPGEGLFDDDYRSTWGPLAPIRFGTVKPDLLKFEINETEGGKTARWWVIDAKASSKAKLSHFAQITFYRAPSAASSAPTQLLSPYLSKTRDTGCMASRRRRPNMARPPATDEHVPGLKAFPLPLVEPMITQLLFDRIPEVVLGWEESIKWQLKPSCGSCPYLDICELNTIGDQTLSSIPDLSLNDVTIFNRILKRVPATDGTEVERLSALLDEHTASTYLQMEGSTAFARVGRVLRLEPQHPGSTSFGSRRRSNPPPDTDPAALPASSHFRRRGDIHDRAEQSGHRSSRRVAGACHLERYRHLLLREHRDVVGGLVWSAHGKPSNGTNGADVTSSLDRVRRQTVRMVRHCKRGFQRRTRAADRKRQRAGRRRPCRLRAPLSRDPRGRLALARHGRSARPVGELGRHGQDEQLSAGKLGAPCGR</sequence>
<gene>
    <name evidence="2" type="ORF">M427DRAFT_136023</name>
</gene>
<reference evidence="2 3" key="1">
    <citation type="journal article" date="2015" name="Genome Biol. Evol.">
        <title>Phylogenomic analyses indicate that early fungi evolved digesting cell walls of algal ancestors of land plants.</title>
        <authorList>
            <person name="Chang Y."/>
            <person name="Wang S."/>
            <person name="Sekimoto S."/>
            <person name="Aerts A.L."/>
            <person name="Choi C."/>
            <person name="Clum A."/>
            <person name="LaButti K.M."/>
            <person name="Lindquist E.A."/>
            <person name="Yee Ngan C."/>
            <person name="Ohm R.A."/>
            <person name="Salamov A.A."/>
            <person name="Grigoriev I.V."/>
            <person name="Spatafora J.W."/>
            <person name="Berbee M.L."/>
        </authorList>
    </citation>
    <scope>NUCLEOTIDE SEQUENCE [LARGE SCALE GENOMIC DNA]</scope>
    <source>
        <strain evidence="2 3">JEL478</strain>
    </source>
</reference>